<dbReference type="SMART" id="SM00855">
    <property type="entry name" value="PGAM"/>
    <property type="match status" value="1"/>
</dbReference>
<dbReference type="PANTHER" id="PTHR48100:SF1">
    <property type="entry name" value="HISTIDINE PHOSPHATASE FAMILY PROTEIN-RELATED"/>
    <property type="match status" value="1"/>
</dbReference>
<dbReference type="Pfam" id="PF00300">
    <property type="entry name" value="His_Phos_1"/>
    <property type="match status" value="1"/>
</dbReference>
<organism evidence="1 2">
    <name type="scientific">Neobacillus notoginsengisoli</name>
    <dbReference type="NCBI Taxonomy" id="1578198"/>
    <lineage>
        <taxon>Bacteria</taxon>
        <taxon>Bacillati</taxon>
        <taxon>Bacillota</taxon>
        <taxon>Bacilli</taxon>
        <taxon>Bacillales</taxon>
        <taxon>Bacillaceae</taxon>
        <taxon>Neobacillus</taxon>
    </lineage>
</organism>
<dbReference type="Proteomes" id="UP000284416">
    <property type="component" value="Unassembled WGS sequence"/>
</dbReference>
<evidence type="ECO:0000313" key="1">
    <source>
        <dbReference type="EMBL" id="RHW42021.1"/>
    </source>
</evidence>
<dbReference type="OrthoDB" id="9782128at2"/>
<dbReference type="SUPFAM" id="SSF53254">
    <property type="entry name" value="Phosphoglycerate mutase-like"/>
    <property type="match status" value="1"/>
</dbReference>
<gene>
    <name evidence="1" type="ORF">D1B31_05090</name>
</gene>
<name>A0A417YWS9_9BACI</name>
<protein>
    <submittedName>
        <fullName evidence="1">Histidine phosphatase family protein</fullName>
    </submittedName>
</protein>
<dbReference type="PANTHER" id="PTHR48100">
    <property type="entry name" value="BROAD-SPECIFICITY PHOSPHATASE YOR283W-RELATED"/>
    <property type="match status" value="1"/>
</dbReference>
<proteinExistence type="predicted"/>
<accession>A0A417YWS9</accession>
<dbReference type="RefSeq" id="WP_118919676.1">
    <property type="nucleotide sequence ID" value="NZ_QWEG01000003.1"/>
</dbReference>
<dbReference type="InterPro" id="IPR050275">
    <property type="entry name" value="PGM_Phosphatase"/>
</dbReference>
<dbReference type="GO" id="GO:0016791">
    <property type="term" value="F:phosphatase activity"/>
    <property type="evidence" value="ECO:0007669"/>
    <property type="project" value="TreeGrafter"/>
</dbReference>
<comment type="caution">
    <text evidence="1">The sequence shown here is derived from an EMBL/GenBank/DDBJ whole genome shotgun (WGS) entry which is preliminary data.</text>
</comment>
<dbReference type="Gene3D" id="3.40.50.1240">
    <property type="entry name" value="Phosphoglycerate mutase-like"/>
    <property type="match status" value="1"/>
</dbReference>
<keyword evidence="2" id="KW-1185">Reference proteome</keyword>
<dbReference type="CDD" id="cd07067">
    <property type="entry name" value="HP_PGM_like"/>
    <property type="match status" value="1"/>
</dbReference>
<dbReference type="AlphaFoldDB" id="A0A417YWS9"/>
<dbReference type="EMBL" id="QWEG01000003">
    <property type="protein sequence ID" value="RHW42021.1"/>
    <property type="molecule type" value="Genomic_DNA"/>
</dbReference>
<dbReference type="GO" id="GO:0005737">
    <property type="term" value="C:cytoplasm"/>
    <property type="evidence" value="ECO:0007669"/>
    <property type="project" value="TreeGrafter"/>
</dbReference>
<dbReference type="InterPro" id="IPR029033">
    <property type="entry name" value="His_PPase_superfam"/>
</dbReference>
<evidence type="ECO:0000313" key="2">
    <source>
        <dbReference type="Proteomes" id="UP000284416"/>
    </source>
</evidence>
<dbReference type="InterPro" id="IPR013078">
    <property type="entry name" value="His_Pase_superF_clade-1"/>
</dbReference>
<sequence length="202" mass="22414">MELLLIRHGQSEADLLGVLEGRADFPLTELGREQARKLAIYLNGAMRPEKIIASPLKRAPGTARILRDVTGAELEVDPLLMEFNNGVLAGMPKEVAAVQYPLHPEGRPAHIPIQDGESELEFRFRAEAFLQKTLTENQNANRVAVVSHGGLISKFLQAFMNMPAINGFGFPTADTGFHLLEINEQERLIWKLNSEEHLGGLR</sequence>
<reference evidence="1 2" key="1">
    <citation type="journal article" date="2017" name="Int. J. Syst. Evol. Microbiol.">
        <title>Bacillus notoginsengisoli sp. nov., a novel bacterium isolated from the rhizosphere of Panax notoginseng.</title>
        <authorList>
            <person name="Zhang M.Y."/>
            <person name="Cheng J."/>
            <person name="Cai Y."/>
            <person name="Zhang T.Y."/>
            <person name="Wu Y.Y."/>
            <person name="Manikprabhu D."/>
            <person name="Li W.J."/>
            <person name="Zhang Y.X."/>
        </authorList>
    </citation>
    <scope>NUCLEOTIDE SEQUENCE [LARGE SCALE GENOMIC DNA]</scope>
    <source>
        <strain evidence="1 2">JCM 30743</strain>
    </source>
</reference>